<feature type="domain" description="Gfo/Idh/MocA-like oxidoreductase N-terminal" evidence="2">
    <location>
        <begin position="15"/>
        <end position="79"/>
    </location>
</feature>
<dbReference type="PANTHER" id="PTHR46368:SF4">
    <property type="entry name" value="OS10G0403700 PROTEIN"/>
    <property type="match status" value="1"/>
</dbReference>
<accession>A0AAD7M4N8</accession>
<dbReference type="InterPro" id="IPR000683">
    <property type="entry name" value="Gfo/Idh/MocA-like_OxRdtase_N"/>
</dbReference>
<dbReference type="AlphaFoldDB" id="A0AAD7M4N8"/>
<protein>
    <submittedName>
        <fullName evidence="3">Oxidoreductase-like protein</fullName>
    </submittedName>
</protein>
<dbReference type="KEGG" id="qsa:O6P43_008037"/>
<keyword evidence="1" id="KW-0732">Signal</keyword>
<reference evidence="3" key="1">
    <citation type="journal article" date="2023" name="Science">
        <title>Elucidation of the pathway for biosynthesis of saponin adjuvants from the soapbark tree.</title>
        <authorList>
            <person name="Reed J."/>
            <person name="Orme A."/>
            <person name="El-Demerdash A."/>
            <person name="Owen C."/>
            <person name="Martin L.B.B."/>
            <person name="Misra R.C."/>
            <person name="Kikuchi S."/>
            <person name="Rejzek M."/>
            <person name="Martin A.C."/>
            <person name="Harkess A."/>
            <person name="Leebens-Mack J."/>
            <person name="Louveau T."/>
            <person name="Stephenson M.J."/>
            <person name="Osbourn A."/>
        </authorList>
    </citation>
    <scope>NUCLEOTIDE SEQUENCE</scope>
    <source>
        <strain evidence="3">S10</strain>
    </source>
</reference>
<evidence type="ECO:0000259" key="2">
    <source>
        <dbReference type="Pfam" id="PF01408"/>
    </source>
</evidence>
<dbReference type="EMBL" id="JARAOO010000004">
    <property type="protein sequence ID" value="KAJ7969738.1"/>
    <property type="molecule type" value="Genomic_DNA"/>
</dbReference>
<dbReference type="PANTHER" id="PTHR46368">
    <property type="match status" value="1"/>
</dbReference>
<dbReference type="Proteomes" id="UP001163823">
    <property type="component" value="Chromosome 4"/>
</dbReference>
<keyword evidence="4" id="KW-1185">Reference proteome</keyword>
<feature type="chain" id="PRO_5042217144" evidence="1">
    <location>
        <begin position="17"/>
        <end position="91"/>
    </location>
</feature>
<dbReference type="SUPFAM" id="SSF51735">
    <property type="entry name" value="NAD(P)-binding Rossmann-fold domains"/>
    <property type="match status" value="1"/>
</dbReference>
<sequence>MAFLLTLKSMANGASCEAVLDDPDVDAVHIPLPTSLHVRWAVLAAQKKKHVLLEKPVALNTAEFDVITEACENNRVQFMDCTMWMHHPRTA</sequence>
<comment type="caution">
    <text evidence="3">The sequence shown here is derived from an EMBL/GenBank/DDBJ whole genome shotgun (WGS) entry which is preliminary data.</text>
</comment>
<gene>
    <name evidence="3" type="ORF">O6P43_008037</name>
</gene>
<evidence type="ECO:0000313" key="4">
    <source>
        <dbReference type="Proteomes" id="UP001163823"/>
    </source>
</evidence>
<dbReference type="InterPro" id="IPR036291">
    <property type="entry name" value="NAD(P)-bd_dom_sf"/>
</dbReference>
<evidence type="ECO:0000313" key="3">
    <source>
        <dbReference type="EMBL" id="KAJ7969738.1"/>
    </source>
</evidence>
<proteinExistence type="predicted"/>
<organism evidence="3 4">
    <name type="scientific">Quillaja saponaria</name>
    <name type="common">Soap bark tree</name>
    <dbReference type="NCBI Taxonomy" id="32244"/>
    <lineage>
        <taxon>Eukaryota</taxon>
        <taxon>Viridiplantae</taxon>
        <taxon>Streptophyta</taxon>
        <taxon>Embryophyta</taxon>
        <taxon>Tracheophyta</taxon>
        <taxon>Spermatophyta</taxon>
        <taxon>Magnoliopsida</taxon>
        <taxon>eudicotyledons</taxon>
        <taxon>Gunneridae</taxon>
        <taxon>Pentapetalae</taxon>
        <taxon>rosids</taxon>
        <taxon>fabids</taxon>
        <taxon>Fabales</taxon>
        <taxon>Quillajaceae</taxon>
        <taxon>Quillaja</taxon>
    </lineage>
</organism>
<dbReference type="GO" id="GO:0000166">
    <property type="term" value="F:nucleotide binding"/>
    <property type="evidence" value="ECO:0007669"/>
    <property type="project" value="InterPro"/>
</dbReference>
<evidence type="ECO:0000256" key="1">
    <source>
        <dbReference type="SAM" id="SignalP"/>
    </source>
</evidence>
<feature type="signal peptide" evidence="1">
    <location>
        <begin position="1"/>
        <end position="16"/>
    </location>
</feature>
<dbReference type="Pfam" id="PF01408">
    <property type="entry name" value="GFO_IDH_MocA"/>
    <property type="match status" value="1"/>
</dbReference>
<name>A0AAD7M4N8_QUISA</name>
<dbReference type="Gene3D" id="3.40.50.720">
    <property type="entry name" value="NAD(P)-binding Rossmann-like Domain"/>
    <property type="match status" value="1"/>
</dbReference>